<evidence type="ECO:0000313" key="1">
    <source>
        <dbReference type="EMBL" id="MBD1372046.1"/>
    </source>
</evidence>
<sequence length="66" mass="7686">MITDERKTEWVKFDLRLKTQTVPIIKEGKVSKTKIEITQNGYDHSDKLKQEVNGRSKAEIKAKILE</sequence>
<accession>A0A926RX01</accession>
<name>A0A926RX01_9BACL</name>
<reference evidence="1" key="1">
    <citation type="submission" date="2020-09" db="EMBL/GenBank/DDBJ databases">
        <title>A novel bacterium of genus Hazenella, isolated from South China Sea.</title>
        <authorList>
            <person name="Huang H."/>
            <person name="Mo K."/>
            <person name="Hu Y."/>
        </authorList>
    </citation>
    <scope>NUCLEOTIDE SEQUENCE</scope>
    <source>
        <strain evidence="1">IB182357</strain>
    </source>
</reference>
<evidence type="ECO:0000313" key="2">
    <source>
        <dbReference type="Proteomes" id="UP000661691"/>
    </source>
</evidence>
<comment type="caution">
    <text evidence="1">The sequence shown here is derived from an EMBL/GenBank/DDBJ whole genome shotgun (WGS) entry which is preliminary data.</text>
</comment>
<proteinExistence type="predicted"/>
<organism evidence="1 2">
    <name type="scientific">Polycladospora coralii</name>
    <dbReference type="NCBI Taxonomy" id="2771432"/>
    <lineage>
        <taxon>Bacteria</taxon>
        <taxon>Bacillati</taxon>
        <taxon>Bacillota</taxon>
        <taxon>Bacilli</taxon>
        <taxon>Bacillales</taxon>
        <taxon>Thermoactinomycetaceae</taxon>
        <taxon>Polycladospora</taxon>
    </lineage>
</organism>
<dbReference type="EMBL" id="JACXAH010000008">
    <property type="protein sequence ID" value="MBD1372046.1"/>
    <property type="molecule type" value="Genomic_DNA"/>
</dbReference>
<gene>
    <name evidence="1" type="ORF">IC620_06695</name>
</gene>
<dbReference type="AlphaFoldDB" id="A0A926RX01"/>
<protein>
    <submittedName>
        <fullName evidence="1">Uncharacterized protein</fullName>
    </submittedName>
</protein>
<keyword evidence="2" id="KW-1185">Reference proteome</keyword>
<dbReference type="Proteomes" id="UP000661691">
    <property type="component" value="Unassembled WGS sequence"/>
</dbReference>